<dbReference type="EMBL" id="OZ034816">
    <property type="protein sequence ID" value="CAL1378571.1"/>
    <property type="molecule type" value="Genomic_DNA"/>
</dbReference>
<keyword evidence="4" id="KW-1185">Reference proteome</keyword>
<feature type="region of interest" description="Disordered" evidence="1">
    <location>
        <begin position="344"/>
        <end position="363"/>
    </location>
</feature>
<feature type="domain" description="Reverse transcriptase zinc-binding" evidence="2">
    <location>
        <begin position="176"/>
        <end position="266"/>
    </location>
</feature>
<evidence type="ECO:0000313" key="3">
    <source>
        <dbReference type="EMBL" id="CAL1378571.1"/>
    </source>
</evidence>
<organism evidence="3 4">
    <name type="scientific">Linum trigynum</name>
    <dbReference type="NCBI Taxonomy" id="586398"/>
    <lineage>
        <taxon>Eukaryota</taxon>
        <taxon>Viridiplantae</taxon>
        <taxon>Streptophyta</taxon>
        <taxon>Embryophyta</taxon>
        <taxon>Tracheophyta</taxon>
        <taxon>Spermatophyta</taxon>
        <taxon>Magnoliopsida</taxon>
        <taxon>eudicotyledons</taxon>
        <taxon>Gunneridae</taxon>
        <taxon>Pentapetalae</taxon>
        <taxon>rosids</taxon>
        <taxon>fabids</taxon>
        <taxon>Malpighiales</taxon>
        <taxon>Linaceae</taxon>
        <taxon>Linum</taxon>
    </lineage>
</organism>
<gene>
    <name evidence="3" type="ORF">LTRI10_LOCUS20145</name>
</gene>
<reference evidence="3 4" key="1">
    <citation type="submission" date="2024-04" db="EMBL/GenBank/DDBJ databases">
        <authorList>
            <person name="Fracassetti M."/>
        </authorList>
    </citation>
    <scope>NUCLEOTIDE SEQUENCE [LARGE SCALE GENOMIC DNA]</scope>
</reference>
<evidence type="ECO:0000259" key="2">
    <source>
        <dbReference type="Pfam" id="PF13966"/>
    </source>
</evidence>
<dbReference type="AlphaFoldDB" id="A0AAV2DY46"/>
<dbReference type="InterPro" id="IPR026960">
    <property type="entry name" value="RVT-Znf"/>
</dbReference>
<dbReference type="PANTHER" id="PTHR33116:SF86">
    <property type="entry name" value="REVERSE TRANSCRIPTASE DOMAIN-CONTAINING PROTEIN"/>
    <property type="match status" value="1"/>
</dbReference>
<dbReference type="Pfam" id="PF13966">
    <property type="entry name" value="zf-RVT"/>
    <property type="match status" value="1"/>
</dbReference>
<dbReference type="Proteomes" id="UP001497516">
    <property type="component" value="Chromosome 3"/>
</dbReference>
<protein>
    <recommendedName>
        <fullName evidence="2">Reverse transcriptase zinc-binding domain-containing protein</fullName>
    </recommendedName>
</protein>
<name>A0AAV2DY46_9ROSI</name>
<proteinExistence type="predicted"/>
<accession>A0AAV2DY46</accession>
<evidence type="ECO:0000313" key="4">
    <source>
        <dbReference type="Proteomes" id="UP001497516"/>
    </source>
</evidence>
<dbReference type="PANTHER" id="PTHR33116">
    <property type="entry name" value="REVERSE TRANSCRIPTASE ZINC-BINDING DOMAIN-CONTAINING PROTEIN-RELATED-RELATED"/>
    <property type="match status" value="1"/>
</dbReference>
<evidence type="ECO:0000256" key="1">
    <source>
        <dbReference type="SAM" id="MobiDB-lite"/>
    </source>
</evidence>
<sequence>MATILGMKAIQIHDKYLGLPTIIGRSKKAVFTQLIVRKKVKMWKSEILSNAAKEVLIKSIAQAQSTYAMFVFLIPQGVIHEIQSIRWRIGSGDQVRVWWDRWVPNSPNFKIESPVASLALKAKVSHLIDQSERCWKSNVLQSNFDPKDRERIVKIPLPRRYQSDTQVWGRDKLGKYSVKSGYHEWRKRWNADEGERDIPVDWKRMWHLYLPPKVRVFLWRWGSNILPTRANLMKRIRDESDECPFCGLQEMQEHILRDCDWAGWIWRPSALGKFFVEGEEKSSEEWLCELIEKVSDEELCAVVMALWFLWKERINHMFNNKKLEEVITRLHAYLEEFRSCSQGNPDANAQAGSQNGRNQTRGS</sequence>